<dbReference type="RefSeq" id="WP_066052084.1">
    <property type="nucleotide sequence ID" value="NZ_CP014223.1"/>
</dbReference>
<reference evidence="1 3" key="1">
    <citation type="journal article" date="2016" name="Genome Announc.">
        <title>Complete Genome Sequence of the Amino Acid-Fermenting Clostridium propionicum X2 (DSM 1682).</title>
        <authorList>
            <person name="Poehlein A."/>
            <person name="Schlien K."/>
            <person name="Chowdhury N.P."/>
            <person name="Gottschalk G."/>
            <person name="Buckel W."/>
            <person name="Daniel R."/>
        </authorList>
    </citation>
    <scope>NUCLEOTIDE SEQUENCE [LARGE SCALE GENOMIC DNA]</scope>
    <source>
        <strain evidence="1 3">X2</strain>
    </source>
</reference>
<evidence type="ECO:0000313" key="1">
    <source>
        <dbReference type="EMBL" id="AMJ41984.1"/>
    </source>
</evidence>
<organism evidence="2 4">
    <name type="scientific">Anaerotignum propionicum DSM 1682</name>
    <dbReference type="NCBI Taxonomy" id="991789"/>
    <lineage>
        <taxon>Bacteria</taxon>
        <taxon>Bacillati</taxon>
        <taxon>Bacillota</taxon>
        <taxon>Clostridia</taxon>
        <taxon>Lachnospirales</taxon>
        <taxon>Anaerotignaceae</taxon>
        <taxon>Anaerotignum</taxon>
    </lineage>
</organism>
<dbReference type="Proteomes" id="UP000184204">
    <property type="component" value="Unassembled WGS sequence"/>
</dbReference>
<reference evidence="4" key="4">
    <citation type="submission" date="2016-11" db="EMBL/GenBank/DDBJ databases">
        <authorList>
            <person name="Jaros S."/>
            <person name="Januszkiewicz K."/>
            <person name="Wedrychowicz H."/>
        </authorList>
    </citation>
    <scope>NUCLEOTIDE SEQUENCE [LARGE SCALE GENOMIC DNA]</scope>
    <source>
        <strain evidence="4">DSM 1682</strain>
    </source>
</reference>
<protein>
    <submittedName>
        <fullName evidence="2">Uncharacterized protein</fullName>
    </submittedName>
</protein>
<sequence>MTMIELRDTLLTITESIFHYKPLKPGNKYIVWSEISQSGARHADNKTTHQAIRCAVHFFTKDEFDHDFFRIQRKFDDAEISWRLNSVQYEEDTGFIHYEWYVDVDYEWGEDDGQDCF</sequence>
<dbReference type="Proteomes" id="UP000068026">
    <property type="component" value="Chromosome"/>
</dbReference>
<dbReference type="EMBL" id="CP014223">
    <property type="protein sequence ID" value="AMJ41984.1"/>
    <property type="molecule type" value="Genomic_DNA"/>
</dbReference>
<dbReference type="EMBL" id="FQUA01000014">
    <property type="protein sequence ID" value="SHF03612.1"/>
    <property type="molecule type" value="Genomic_DNA"/>
</dbReference>
<dbReference type="AlphaFoldDB" id="A0A0X8VBI9"/>
<accession>A0A0X8VBI9</accession>
<evidence type="ECO:0000313" key="3">
    <source>
        <dbReference type="Proteomes" id="UP000068026"/>
    </source>
</evidence>
<keyword evidence="3" id="KW-1185">Reference proteome</keyword>
<proteinExistence type="predicted"/>
<dbReference type="OrthoDB" id="2057564at2"/>
<reference evidence="3" key="2">
    <citation type="submission" date="2016-01" db="EMBL/GenBank/DDBJ databases">
        <authorList>
            <person name="Poehlein A."/>
            <person name="Schlien K."/>
            <person name="Gottschalk G."/>
            <person name="Buckel W."/>
            <person name="Daniel R."/>
        </authorList>
    </citation>
    <scope>NUCLEOTIDE SEQUENCE [LARGE SCALE GENOMIC DNA]</scope>
    <source>
        <strain evidence="3">X2</strain>
    </source>
</reference>
<reference evidence="2" key="3">
    <citation type="submission" date="2016-11" db="EMBL/GenBank/DDBJ databases">
        <authorList>
            <person name="Varghese N."/>
            <person name="Submissions S."/>
        </authorList>
    </citation>
    <scope>NUCLEOTIDE SEQUENCE</scope>
    <source>
        <strain evidence="2">DSM 1682</strain>
    </source>
</reference>
<evidence type="ECO:0000313" key="2">
    <source>
        <dbReference type="EMBL" id="SHF03612.1"/>
    </source>
</evidence>
<name>A0A0X8VBI9_ANAPI</name>
<evidence type="ECO:0000313" key="4">
    <source>
        <dbReference type="Proteomes" id="UP000184204"/>
    </source>
</evidence>
<gene>
    <name evidence="1" type="ORF">CPRO_24180</name>
    <name evidence="2" type="ORF">SAMN02745151_02574</name>
</gene>
<dbReference type="KEGG" id="cpro:CPRO_24180"/>